<dbReference type="InterPro" id="IPR000536">
    <property type="entry name" value="Nucl_hrmn_rcpt_lig-bd"/>
</dbReference>
<organism evidence="5 6">
    <name type="scientific">Pristionchus fissidentatus</name>
    <dbReference type="NCBI Taxonomy" id="1538716"/>
    <lineage>
        <taxon>Eukaryota</taxon>
        <taxon>Metazoa</taxon>
        <taxon>Ecdysozoa</taxon>
        <taxon>Nematoda</taxon>
        <taxon>Chromadorea</taxon>
        <taxon>Rhabditida</taxon>
        <taxon>Rhabditina</taxon>
        <taxon>Diplogasteromorpha</taxon>
        <taxon>Diplogasteroidea</taxon>
        <taxon>Neodiplogasteridae</taxon>
        <taxon>Pristionchus</taxon>
    </lineage>
</organism>
<accession>A0AAV5VPK0</accession>
<dbReference type="EMBL" id="BTSY01000004">
    <property type="protein sequence ID" value="GMT21454.1"/>
    <property type="molecule type" value="Genomic_DNA"/>
</dbReference>
<feature type="non-terminal residue" evidence="5">
    <location>
        <position position="79"/>
    </location>
</feature>
<protein>
    <recommendedName>
        <fullName evidence="4">NR LBD domain-containing protein</fullName>
    </recommendedName>
</protein>
<reference evidence="5" key="1">
    <citation type="submission" date="2023-10" db="EMBL/GenBank/DDBJ databases">
        <title>Genome assembly of Pristionchus species.</title>
        <authorList>
            <person name="Yoshida K."/>
            <person name="Sommer R.J."/>
        </authorList>
    </citation>
    <scope>NUCLEOTIDE SEQUENCE</scope>
    <source>
        <strain evidence="5">RS5133</strain>
    </source>
</reference>
<dbReference type="PANTHER" id="PTHR46011">
    <property type="entry name" value="NUCLEAR HORMONE RECEPTOR FAMILY MEMBER NHR-86-RELATED"/>
    <property type="match status" value="1"/>
</dbReference>
<keyword evidence="3" id="KW-0675">Receptor</keyword>
<dbReference type="AlphaFoldDB" id="A0AAV5VPK0"/>
<comment type="caution">
    <text evidence="5">The sequence shown here is derived from an EMBL/GenBank/DDBJ whole genome shotgun (WGS) entry which is preliminary data.</text>
</comment>
<gene>
    <name evidence="5" type="ORF">PFISCL1PPCAC_12751</name>
</gene>
<keyword evidence="2" id="KW-0804">Transcription</keyword>
<dbReference type="GO" id="GO:0005634">
    <property type="term" value="C:nucleus"/>
    <property type="evidence" value="ECO:0007669"/>
    <property type="project" value="TreeGrafter"/>
</dbReference>
<dbReference type="Pfam" id="PF00104">
    <property type="entry name" value="Hormone_recep"/>
    <property type="match status" value="1"/>
</dbReference>
<dbReference type="SUPFAM" id="SSF48508">
    <property type="entry name" value="Nuclear receptor ligand-binding domain"/>
    <property type="match status" value="1"/>
</dbReference>
<keyword evidence="1" id="KW-0805">Transcription regulation</keyword>
<proteinExistence type="predicted"/>
<evidence type="ECO:0000259" key="4">
    <source>
        <dbReference type="Pfam" id="PF00104"/>
    </source>
</evidence>
<name>A0AAV5VPK0_9BILA</name>
<sequence>LRSKMGRWNPCEDEFVAVLALSFWSLEKIDVSESVHQLAENYRRLIFAQLDKLYRKRMGVNEYAARMGEALMFLASVQV</sequence>
<dbReference type="PANTHER" id="PTHR46011:SF6">
    <property type="entry name" value="HIGH ZINC ACTIVATED NUCLEAR RECEPTOR PROTEIN"/>
    <property type="match status" value="1"/>
</dbReference>
<feature type="non-terminal residue" evidence="5">
    <location>
        <position position="1"/>
    </location>
</feature>
<feature type="domain" description="NR LBD" evidence="4">
    <location>
        <begin position="4"/>
        <end position="78"/>
    </location>
</feature>
<evidence type="ECO:0000256" key="1">
    <source>
        <dbReference type="ARBA" id="ARBA00023015"/>
    </source>
</evidence>
<evidence type="ECO:0000256" key="3">
    <source>
        <dbReference type="ARBA" id="ARBA00023170"/>
    </source>
</evidence>
<dbReference type="InterPro" id="IPR035500">
    <property type="entry name" value="NHR-like_dom_sf"/>
</dbReference>
<evidence type="ECO:0000313" key="6">
    <source>
        <dbReference type="Proteomes" id="UP001432322"/>
    </source>
</evidence>
<dbReference type="Proteomes" id="UP001432322">
    <property type="component" value="Unassembled WGS sequence"/>
</dbReference>
<evidence type="ECO:0000313" key="5">
    <source>
        <dbReference type="EMBL" id="GMT21454.1"/>
    </source>
</evidence>
<dbReference type="GO" id="GO:0003700">
    <property type="term" value="F:DNA-binding transcription factor activity"/>
    <property type="evidence" value="ECO:0007669"/>
    <property type="project" value="TreeGrafter"/>
</dbReference>
<keyword evidence="6" id="KW-1185">Reference proteome</keyword>
<evidence type="ECO:0000256" key="2">
    <source>
        <dbReference type="ARBA" id="ARBA00023163"/>
    </source>
</evidence>